<organism evidence="1">
    <name type="scientific">viral metagenome</name>
    <dbReference type="NCBI Taxonomy" id="1070528"/>
    <lineage>
        <taxon>unclassified sequences</taxon>
        <taxon>metagenomes</taxon>
        <taxon>organismal metagenomes</taxon>
    </lineage>
</organism>
<dbReference type="EMBL" id="MN740650">
    <property type="protein sequence ID" value="QHS79616.1"/>
    <property type="molecule type" value="Genomic_DNA"/>
</dbReference>
<name>A0A6C0AIZ3_9ZZZZ</name>
<dbReference type="AlphaFoldDB" id="A0A6C0AIZ3"/>
<reference evidence="1" key="1">
    <citation type="journal article" date="2020" name="Nature">
        <title>Giant virus diversity and host interactions through global metagenomics.</title>
        <authorList>
            <person name="Schulz F."/>
            <person name="Roux S."/>
            <person name="Paez-Espino D."/>
            <person name="Jungbluth S."/>
            <person name="Walsh D.A."/>
            <person name="Denef V.J."/>
            <person name="McMahon K.D."/>
            <person name="Konstantinidis K.T."/>
            <person name="Eloe-Fadrosh E.A."/>
            <person name="Kyrpides N.C."/>
            <person name="Woyke T."/>
        </authorList>
    </citation>
    <scope>NUCLEOTIDE SEQUENCE</scope>
    <source>
        <strain evidence="1">GVMAG-S-1035303-20</strain>
    </source>
</reference>
<sequence>MDDPRTKKIVNDFAAGHVYHIPRGCQYFRTFCPFCEIITREQTDSYPEILQELFRPIVERSWRYWERSALHIADQVDSEIVLNHLVYHALSRWIQPKYHDTLNLDVEEITSHPYVLQKTRPTI</sequence>
<evidence type="ECO:0000313" key="1">
    <source>
        <dbReference type="EMBL" id="QHS79616.1"/>
    </source>
</evidence>
<protein>
    <submittedName>
        <fullName evidence="1">Uncharacterized protein</fullName>
    </submittedName>
</protein>
<proteinExistence type="predicted"/>
<accession>A0A6C0AIZ3</accession>